<gene>
    <name evidence="1" type="ORF">CALMAC_LOCUS14650</name>
</gene>
<evidence type="ECO:0000313" key="1">
    <source>
        <dbReference type="EMBL" id="VEN55482.1"/>
    </source>
</evidence>
<name>A0A653D5L9_CALMS</name>
<keyword evidence="2" id="KW-1185">Reference proteome</keyword>
<proteinExistence type="predicted"/>
<dbReference type="EMBL" id="CAACVG010010299">
    <property type="protein sequence ID" value="VEN55482.1"/>
    <property type="molecule type" value="Genomic_DNA"/>
</dbReference>
<protein>
    <submittedName>
        <fullName evidence="1">Uncharacterized protein</fullName>
    </submittedName>
</protein>
<reference evidence="1 2" key="1">
    <citation type="submission" date="2019-01" db="EMBL/GenBank/DDBJ databases">
        <authorList>
            <person name="Sayadi A."/>
        </authorList>
    </citation>
    <scope>NUCLEOTIDE SEQUENCE [LARGE SCALE GENOMIC DNA]</scope>
</reference>
<sequence length="60" mass="6729">MDKLNISCRSFVTVKIHFFKNISGMSSGPELYFPGRLLILLNTLASEKKLVELYVLGPAK</sequence>
<evidence type="ECO:0000313" key="2">
    <source>
        <dbReference type="Proteomes" id="UP000410492"/>
    </source>
</evidence>
<accession>A0A653D5L9</accession>
<dbReference type="Proteomes" id="UP000410492">
    <property type="component" value="Unassembled WGS sequence"/>
</dbReference>
<dbReference type="OrthoDB" id="10065496at2759"/>
<organism evidence="1 2">
    <name type="scientific">Callosobruchus maculatus</name>
    <name type="common">Southern cowpea weevil</name>
    <name type="synonym">Pulse bruchid</name>
    <dbReference type="NCBI Taxonomy" id="64391"/>
    <lineage>
        <taxon>Eukaryota</taxon>
        <taxon>Metazoa</taxon>
        <taxon>Ecdysozoa</taxon>
        <taxon>Arthropoda</taxon>
        <taxon>Hexapoda</taxon>
        <taxon>Insecta</taxon>
        <taxon>Pterygota</taxon>
        <taxon>Neoptera</taxon>
        <taxon>Endopterygota</taxon>
        <taxon>Coleoptera</taxon>
        <taxon>Polyphaga</taxon>
        <taxon>Cucujiformia</taxon>
        <taxon>Chrysomeloidea</taxon>
        <taxon>Chrysomelidae</taxon>
        <taxon>Bruchinae</taxon>
        <taxon>Bruchini</taxon>
        <taxon>Callosobruchus</taxon>
    </lineage>
</organism>
<dbReference type="AlphaFoldDB" id="A0A653D5L9"/>